<dbReference type="Pfam" id="PF00395">
    <property type="entry name" value="SLH"/>
    <property type="match status" value="1"/>
</dbReference>
<dbReference type="RefSeq" id="WP_138226037.1">
    <property type="nucleotide sequence ID" value="NZ_CP040396.1"/>
</dbReference>
<name>A0A4P8XRK1_9BACL</name>
<reference evidence="3 4" key="1">
    <citation type="submission" date="2019-05" db="EMBL/GenBank/DDBJ databases">
        <authorList>
            <person name="Chen C."/>
        </authorList>
    </citation>
    <scope>NUCLEOTIDE SEQUENCE [LARGE SCALE GENOMIC DNA]</scope>
    <source>
        <strain evidence="3 4">HB172198</strain>
    </source>
</reference>
<sequence length="308" mass="33519">MKKSTKMISALLMSSALVGSMSASAFAFSDVEDSSQLAIVKDLQRAGVINGISEDRFAPNQSLTAAQAVQMIVNATELQVFPNFSGQSFSSVPDGAWFSEAVNIAAMHGLPVTNEMVWNKPINRETFAGLLHAAVQSTGDYPIIAIHIEVADEEKISEEFRGAVQFLLITNMADLNDKDEFQPKETLTRMEAAQMVHAARDFLNGFPNEKPPVEIPPVEGGDQVSSDVIRVDENVNKVVITKSDMPHPGYGLMVSSIEFVSDWEAVVYYSVTPPDPDKMYLQVISEATAEAYVPAPYKVTVKEAPSSP</sequence>
<dbReference type="Proteomes" id="UP000300879">
    <property type="component" value="Chromosome"/>
</dbReference>
<keyword evidence="4" id="KW-1185">Reference proteome</keyword>
<evidence type="ECO:0000259" key="2">
    <source>
        <dbReference type="PROSITE" id="PS51272"/>
    </source>
</evidence>
<dbReference type="InterPro" id="IPR001119">
    <property type="entry name" value="SLH_dom"/>
</dbReference>
<dbReference type="KEGG" id="palo:E6C60_2407"/>
<feature type="domain" description="SLH" evidence="2">
    <location>
        <begin position="23"/>
        <end position="86"/>
    </location>
</feature>
<feature type="chain" id="PRO_5039070466" evidence="1">
    <location>
        <begin position="28"/>
        <end position="308"/>
    </location>
</feature>
<accession>A0A4P8XRK1</accession>
<dbReference type="OrthoDB" id="1738667at2"/>
<evidence type="ECO:0000313" key="4">
    <source>
        <dbReference type="Proteomes" id="UP000300879"/>
    </source>
</evidence>
<dbReference type="EMBL" id="CP040396">
    <property type="protein sequence ID" value="QCT03119.1"/>
    <property type="molecule type" value="Genomic_DNA"/>
</dbReference>
<evidence type="ECO:0000313" key="3">
    <source>
        <dbReference type="EMBL" id="QCT03119.1"/>
    </source>
</evidence>
<dbReference type="AlphaFoldDB" id="A0A4P8XRK1"/>
<dbReference type="PROSITE" id="PS51272">
    <property type="entry name" value="SLH"/>
    <property type="match status" value="1"/>
</dbReference>
<protein>
    <submittedName>
        <fullName evidence="3">S-layer domain-containing protein</fullName>
    </submittedName>
</protein>
<evidence type="ECO:0000256" key="1">
    <source>
        <dbReference type="SAM" id="SignalP"/>
    </source>
</evidence>
<organism evidence="3 4">
    <name type="scientific">Paenibacillus algicola</name>
    <dbReference type="NCBI Taxonomy" id="2565926"/>
    <lineage>
        <taxon>Bacteria</taxon>
        <taxon>Bacillati</taxon>
        <taxon>Bacillota</taxon>
        <taxon>Bacilli</taxon>
        <taxon>Bacillales</taxon>
        <taxon>Paenibacillaceae</taxon>
        <taxon>Paenibacillus</taxon>
    </lineage>
</organism>
<proteinExistence type="predicted"/>
<gene>
    <name evidence="3" type="ORF">E6C60_2407</name>
</gene>
<feature type="signal peptide" evidence="1">
    <location>
        <begin position="1"/>
        <end position="27"/>
    </location>
</feature>
<keyword evidence="1" id="KW-0732">Signal</keyword>